<gene>
    <name evidence="1" type="ORF">V6x_54170</name>
</gene>
<accession>A0A517WK90</accession>
<reference evidence="1 2" key="1">
    <citation type="submission" date="2019-02" db="EMBL/GenBank/DDBJ databases">
        <title>Deep-cultivation of Planctomycetes and their phenomic and genomic characterization uncovers novel biology.</title>
        <authorList>
            <person name="Wiegand S."/>
            <person name="Jogler M."/>
            <person name="Boedeker C."/>
            <person name="Pinto D."/>
            <person name="Vollmers J."/>
            <person name="Rivas-Marin E."/>
            <person name="Kohn T."/>
            <person name="Peeters S.H."/>
            <person name="Heuer A."/>
            <person name="Rast P."/>
            <person name="Oberbeckmann S."/>
            <person name="Bunk B."/>
            <person name="Jeske O."/>
            <person name="Meyerdierks A."/>
            <person name="Storesund J.E."/>
            <person name="Kallscheuer N."/>
            <person name="Luecker S."/>
            <person name="Lage O.M."/>
            <person name="Pohl T."/>
            <person name="Merkel B.J."/>
            <person name="Hornburger P."/>
            <person name="Mueller R.-W."/>
            <person name="Bruemmer F."/>
            <person name="Labrenz M."/>
            <person name="Spormann A.M."/>
            <person name="Op den Camp H."/>
            <person name="Overmann J."/>
            <person name="Amann R."/>
            <person name="Jetten M.S.M."/>
            <person name="Mascher T."/>
            <person name="Medema M.H."/>
            <person name="Devos D.P."/>
            <person name="Kaster A.-K."/>
            <person name="Ovreas L."/>
            <person name="Rohde M."/>
            <person name="Galperin M.Y."/>
            <person name="Jogler C."/>
        </authorList>
    </citation>
    <scope>NUCLEOTIDE SEQUENCE [LARGE SCALE GENOMIC DNA]</scope>
    <source>
        <strain evidence="1 2">V6</strain>
    </source>
</reference>
<proteinExistence type="predicted"/>
<dbReference type="AlphaFoldDB" id="A0A517WK90"/>
<evidence type="ECO:0000313" key="1">
    <source>
        <dbReference type="EMBL" id="QDU05676.1"/>
    </source>
</evidence>
<organism evidence="1 2">
    <name type="scientific">Gimesia chilikensis</name>
    <dbReference type="NCBI Taxonomy" id="2605989"/>
    <lineage>
        <taxon>Bacteria</taxon>
        <taxon>Pseudomonadati</taxon>
        <taxon>Planctomycetota</taxon>
        <taxon>Planctomycetia</taxon>
        <taxon>Planctomycetales</taxon>
        <taxon>Planctomycetaceae</taxon>
        <taxon>Gimesia</taxon>
    </lineage>
</organism>
<name>A0A517WK90_9PLAN</name>
<protein>
    <submittedName>
        <fullName evidence="1">Uncharacterized protein</fullName>
    </submittedName>
</protein>
<evidence type="ECO:0000313" key="2">
    <source>
        <dbReference type="Proteomes" id="UP000320722"/>
    </source>
</evidence>
<sequence>MPSRRLTATLIDVSSGGCECLDGISFSLDFAGHGSWFGEYESDVCENQIIAVGLICLRDQTGFHWRGGVLCGGGHFVAVEGPDSCDPFLLEFPAAPLENSPCCDERQHLILTVTA</sequence>
<dbReference type="EMBL" id="CP036347">
    <property type="protein sequence ID" value="QDU05676.1"/>
    <property type="molecule type" value="Genomic_DNA"/>
</dbReference>
<dbReference type="Proteomes" id="UP000320722">
    <property type="component" value="Chromosome"/>
</dbReference>